<evidence type="ECO:0000313" key="2">
    <source>
        <dbReference type="Proteomes" id="UP000188268"/>
    </source>
</evidence>
<sequence>MSLVQDMDSLPLSLGELVKVLNEDEELL</sequence>
<protein>
    <submittedName>
        <fullName evidence="1">Uncharacterized protein</fullName>
    </submittedName>
</protein>
<evidence type="ECO:0000313" key="1">
    <source>
        <dbReference type="EMBL" id="OMO64186.1"/>
    </source>
</evidence>
<accession>A0A1R3H1R6</accession>
<dbReference type="EMBL" id="AWWV01012832">
    <property type="protein sequence ID" value="OMO64186.1"/>
    <property type="molecule type" value="Genomic_DNA"/>
</dbReference>
<reference evidence="1 2" key="1">
    <citation type="submission" date="2013-09" db="EMBL/GenBank/DDBJ databases">
        <title>Corchorus capsularis genome sequencing.</title>
        <authorList>
            <person name="Alam M."/>
            <person name="Haque M.S."/>
            <person name="Islam M.S."/>
            <person name="Emdad E.M."/>
            <person name="Islam M.M."/>
            <person name="Ahmed B."/>
            <person name="Halim A."/>
            <person name="Hossen Q.M.M."/>
            <person name="Hossain M.Z."/>
            <person name="Ahmed R."/>
            <person name="Khan M.M."/>
            <person name="Islam R."/>
            <person name="Rashid M.M."/>
            <person name="Khan S.A."/>
            <person name="Rahman M.S."/>
            <person name="Alam M."/>
        </authorList>
    </citation>
    <scope>NUCLEOTIDE SEQUENCE [LARGE SCALE GENOMIC DNA]</scope>
    <source>
        <strain evidence="2">cv. CVL-1</strain>
        <tissue evidence="1">Whole seedling</tissue>
    </source>
</reference>
<dbReference type="Proteomes" id="UP000188268">
    <property type="component" value="Unassembled WGS sequence"/>
</dbReference>
<dbReference type="Gramene" id="OMO64186">
    <property type="protein sequence ID" value="OMO64186"/>
    <property type="gene ID" value="CCACVL1_21969"/>
</dbReference>
<name>A0A1R3H1R6_COCAP</name>
<comment type="caution">
    <text evidence="1">The sequence shown here is derived from an EMBL/GenBank/DDBJ whole genome shotgun (WGS) entry which is preliminary data.</text>
</comment>
<feature type="non-terminal residue" evidence="1">
    <location>
        <position position="28"/>
    </location>
</feature>
<organism evidence="1 2">
    <name type="scientific">Corchorus capsularis</name>
    <name type="common">Jute</name>
    <dbReference type="NCBI Taxonomy" id="210143"/>
    <lineage>
        <taxon>Eukaryota</taxon>
        <taxon>Viridiplantae</taxon>
        <taxon>Streptophyta</taxon>
        <taxon>Embryophyta</taxon>
        <taxon>Tracheophyta</taxon>
        <taxon>Spermatophyta</taxon>
        <taxon>Magnoliopsida</taxon>
        <taxon>eudicotyledons</taxon>
        <taxon>Gunneridae</taxon>
        <taxon>Pentapetalae</taxon>
        <taxon>rosids</taxon>
        <taxon>malvids</taxon>
        <taxon>Malvales</taxon>
        <taxon>Malvaceae</taxon>
        <taxon>Grewioideae</taxon>
        <taxon>Apeibeae</taxon>
        <taxon>Corchorus</taxon>
    </lineage>
</organism>
<keyword evidence="2" id="KW-1185">Reference proteome</keyword>
<gene>
    <name evidence="1" type="ORF">CCACVL1_21969</name>
</gene>
<proteinExistence type="predicted"/>
<dbReference type="AlphaFoldDB" id="A0A1R3H1R6"/>